<feature type="region of interest" description="Disordered" evidence="1">
    <location>
        <begin position="49"/>
        <end position="117"/>
    </location>
</feature>
<proteinExistence type="predicted"/>
<reference evidence="2 3" key="1">
    <citation type="submission" date="2018-11" db="EMBL/GenBank/DDBJ databases">
        <authorList>
            <consortium name="Pathogen Informatics"/>
        </authorList>
    </citation>
    <scope>NUCLEOTIDE SEQUENCE [LARGE SCALE GENOMIC DNA]</scope>
</reference>
<dbReference type="WBParaSite" id="HPBE_0002396301-mRNA-1">
    <property type="protein sequence ID" value="HPBE_0002396301-mRNA-1"/>
    <property type="gene ID" value="HPBE_0002396301"/>
</dbReference>
<dbReference type="Proteomes" id="UP000050761">
    <property type="component" value="Unassembled WGS sequence"/>
</dbReference>
<name>A0A183GMP3_HELPZ</name>
<evidence type="ECO:0000313" key="2">
    <source>
        <dbReference type="EMBL" id="VDP42045.1"/>
    </source>
</evidence>
<dbReference type="AlphaFoldDB" id="A0A183GMP3"/>
<accession>A0A3P8ED31</accession>
<evidence type="ECO:0000313" key="3">
    <source>
        <dbReference type="Proteomes" id="UP000050761"/>
    </source>
</evidence>
<sequence length="172" mass="19257">MSKTGGGRLALPRLSSVQLKAYEALECKPRLSGIRGGVEVGALCGSPIERNRESPIETNRESPIGMNRKSLNGRNAESSRELIGLETPADDDMCVQSDMPTTPSPAEQDRQGSGKTRTKCYSKTDLLAFQMENLRIRRQVLNKKNQLMDRKLQLVDLQMQYWSKKTNMINSI</sequence>
<accession>A0A183GMP3</accession>
<keyword evidence="3" id="KW-1185">Reference proteome</keyword>
<dbReference type="EMBL" id="UZAH01035678">
    <property type="protein sequence ID" value="VDP42045.1"/>
    <property type="molecule type" value="Genomic_DNA"/>
</dbReference>
<evidence type="ECO:0000256" key="1">
    <source>
        <dbReference type="SAM" id="MobiDB-lite"/>
    </source>
</evidence>
<evidence type="ECO:0000313" key="4">
    <source>
        <dbReference type="WBParaSite" id="HPBE_0002396301-mRNA-1"/>
    </source>
</evidence>
<feature type="compositionally biased region" description="Basic and acidic residues" evidence="1">
    <location>
        <begin position="49"/>
        <end position="60"/>
    </location>
</feature>
<reference evidence="4" key="2">
    <citation type="submission" date="2019-09" db="UniProtKB">
        <authorList>
            <consortium name="WormBaseParasite"/>
        </authorList>
    </citation>
    <scope>IDENTIFICATION</scope>
</reference>
<protein>
    <submittedName>
        <fullName evidence="4">Homeobox domain-containing protein</fullName>
    </submittedName>
</protein>
<organism evidence="3 4">
    <name type="scientific">Heligmosomoides polygyrus</name>
    <name type="common">Parasitic roundworm</name>
    <dbReference type="NCBI Taxonomy" id="6339"/>
    <lineage>
        <taxon>Eukaryota</taxon>
        <taxon>Metazoa</taxon>
        <taxon>Ecdysozoa</taxon>
        <taxon>Nematoda</taxon>
        <taxon>Chromadorea</taxon>
        <taxon>Rhabditida</taxon>
        <taxon>Rhabditina</taxon>
        <taxon>Rhabditomorpha</taxon>
        <taxon>Strongyloidea</taxon>
        <taxon>Heligmosomidae</taxon>
        <taxon>Heligmosomoides</taxon>
    </lineage>
</organism>
<gene>
    <name evidence="2" type="ORF">HPBE_LOCUS23962</name>
</gene>